<evidence type="ECO:0000259" key="2">
    <source>
        <dbReference type="Pfam" id="PF17788"/>
    </source>
</evidence>
<keyword evidence="5" id="KW-1185">Reference proteome</keyword>
<dbReference type="Pfam" id="PF17788">
    <property type="entry name" value="HypF_C"/>
    <property type="match status" value="1"/>
</dbReference>
<dbReference type="EMBL" id="JAQQXS010000011">
    <property type="protein sequence ID" value="MDC8786136.1"/>
    <property type="molecule type" value="Genomic_DNA"/>
</dbReference>
<feature type="domain" description="HypF Kae1-like" evidence="2">
    <location>
        <begin position="6"/>
        <end position="105"/>
    </location>
</feature>
<dbReference type="PANTHER" id="PTHR42959:SF1">
    <property type="entry name" value="CARBAMOYLTRANSFERASE HYPF"/>
    <property type="match status" value="1"/>
</dbReference>
<dbReference type="InterPro" id="IPR055128">
    <property type="entry name" value="HypF_C_2"/>
</dbReference>
<comment type="similarity">
    <text evidence="1">Belongs to the carbamoyltransferase HypF family.</text>
</comment>
<dbReference type="InterPro" id="IPR051060">
    <property type="entry name" value="Carbamoyltrans_HypF-like"/>
</dbReference>
<dbReference type="PANTHER" id="PTHR42959">
    <property type="entry name" value="CARBAMOYLTRANSFERASE"/>
    <property type="match status" value="1"/>
</dbReference>
<organism evidence="4 5">
    <name type="scientific">Roseateles koreensis</name>
    <dbReference type="NCBI Taxonomy" id="2987526"/>
    <lineage>
        <taxon>Bacteria</taxon>
        <taxon>Pseudomonadati</taxon>
        <taxon>Pseudomonadota</taxon>
        <taxon>Betaproteobacteria</taxon>
        <taxon>Burkholderiales</taxon>
        <taxon>Sphaerotilaceae</taxon>
        <taxon>Roseateles</taxon>
    </lineage>
</organism>
<evidence type="ECO:0000313" key="5">
    <source>
        <dbReference type="Proteomes" id="UP001219862"/>
    </source>
</evidence>
<evidence type="ECO:0000259" key="3">
    <source>
        <dbReference type="Pfam" id="PF22521"/>
    </source>
</evidence>
<dbReference type="Proteomes" id="UP001219862">
    <property type="component" value="Unassembled WGS sequence"/>
</dbReference>
<name>A0ABT5KTJ7_9BURK</name>
<feature type="domain" description="Carbamoyltransferase Kae1-like" evidence="3">
    <location>
        <begin position="114"/>
        <end position="365"/>
    </location>
</feature>
<dbReference type="Pfam" id="PF22521">
    <property type="entry name" value="HypF_C_2"/>
    <property type="match status" value="1"/>
</dbReference>
<evidence type="ECO:0000256" key="1">
    <source>
        <dbReference type="ARBA" id="ARBA00008097"/>
    </source>
</evidence>
<dbReference type="Gene3D" id="3.30.420.40">
    <property type="match status" value="1"/>
</dbReference>
<protein>
    <submittedName>
        <fullName evidence="4">Carbamoyltransferase HypF</fullName>
    </submittedName>
</protein>
<comment type="caution">
    <text evidence="4">The sequence shown here is derived from an EMBL/GenBank/DDBJ whole genome shotgun (WGS) entry which is preliminary data.</text>
</comment>
<dbReference type="Gene3D" id="3.30.420.360">
    <property type="match status" value="1"/>
</dbReference>
<dbReference type="RefSeq" id="WP_273597252.1">
    <property type="nucleotide sequence ID" value="NZ_JAQQXS010000011.1"/>
</dbReference>
<dbReference type="InterPro" id="IPR043129">
    <property type="entry name" value="ATPase_NBD"/>
</dbReference>
<proteinExistence type="inferred from homology"/>
<dbReference type="InterPro" id="IPR041440">
    <property type="entry name" value="HypF_C"/>
</dbReference>
<sequence length="390" mass="41293">MKPLEQATVLACGAWLKNQACLLSQGQVYWSAPHGDLRDPEACRALSDSVTALQAQAGGRLRAIAHDLHPDFFSTRLAQALAADLGLPAVAVQHHHAHIAAVLAEHQFEDPVVGLALDGVGLGSDGRAWGGELLAVSAAGWQRLACLSPLCLPGGDVAAREPWRMAAAALHALGRTQEIGPRFGPHVGAGLAGHLQQMLMRNLNCPLTSSTGRWFDAAAGALGLCLRQRQEAEAAIALETLAQSWLVDHPAPSMYPPLPTLPAQGDWPRQLDLRPLLQRLLDTPQELAQQTEAAAWFHLRLADGLAHWLAQAAAEQGVSTVCLSGGCFMNKILRERLRGQLQHLGLSVLLPQAHSCGDAGLALGQAWVAAHALNTQASPAPSFESCPSCA</sequence>
<gene>
    <name evidence="4" type="ORF">PRZ01_13130</name>
</gene>
<accession>A0ABT5KTJ7</accession>
<dbReference type="SUPFAM" id="SSF53067">
    <property type="entry name" value="Actin-like ATPase domain"/>
    <property type="match status" value="1"/>
</dbReference>
<reference evidence="4 5" key="1">
    <citation type="submission" date="2022-10" db="EMBL/GenBank/DDBJ databases">
        <title>paucibacter sp. hw8 Genome sequencing.</title>
        <authorList>
            <person name="Park S."/>
        </authorList>
    </citation>
    <scope>NUCLEOTIDE SEQUENCE [LARGE SCALE GENOMIC DNA]</scope>
    <source>
        <strain evidence="5">hw8</strain>
    </source>
</reference>
<evidence type="ECO:0000313" key="4">
    <source>
        <dbReference type="EMBL" id="MDC8786136.1"/>
    </source>
</evidence>